<keyword evidence="13" id="KW-1185">Reference proteome</keyword>
<dbReference type="EMBL" id="CVOU01000003">
    <property type="protein sequence ID" value="CRI12146.1"/>
    <property type="molecule type" value="Genomic_DNA"/>
</dbReference>
<dbReference type="PRINTS" id="PR01099">
    <property type="entry name" value="HYETHTZKNASE"/>
</dbReference>
<comment type="cofactor">
    <cofactor evidence="2 11">
        <name>Mg(2+)</name>
        <dbReference type="ChEBI" id="CHEBI:18420"/>
    </cofactor>
</comment>
<evidence type="ECO:0000256" key="1">
    <source>
        <dbReference type="ARBA" id="ARBA00001771"/>
    </source>
</evidence>
<dbReference type="NCBIfam" id="NF006830">
    <property type="entry name" value="PRK09355.1"/>
    <property type="match status" value="1"/>
</dbReference>
<dbReference type="GO" id="GO:0005524">
    <property type="term" value="F:ATP binding"/>
    <property type="evidence" value="ECO:0007669"/>
    <property type="project" value="UniProtKB-UniRule"/>
</dbReference>
<dbReference type="GO" id="GO:0009228">
    <property type="term" value="P:thiamine biosynthetic process"/>
    <property type="evidence" value="ECO:0007669"/>
    <property type="project" value="UniProtKB-KW"/>
</dbReference>
<gene>
    <name evidence="11 12" type="primary">thiM</name>
    <name evidence="12" type="ORF">BN1326_110032</name>
</gene>
<comment type="function">
    <text evidence="11">Catalyzes the phosphorylation of the hydroxyl group of 4-methyl-5-beta-hydroxyethylthiazole (THZ).</text>
</comment>
<comment type="pathway">
    <text evidence="3 11">Cofactor biosynthesis; thiamine diphosphate biosynthesis; 4-methyl-5-(2-phosphoethyl)-thiazole from 5-(2-hydroxyethyl)-4-methylthiazole: step 1/1.</text>
</comment>
<dbReference type="Gene3D" id="3.40.1190.20">
    <property type="match status" value="1"/>
</dbReference>
<keyword evidence="8 11" id="KW-0067">ATP-binding</keyword>
<keyword evidence="6 11" id="KW-0547">Nucleotide-binding</keyword>
<protein>
    <recommendedName>
        <fullName evidence="11">Hydroxyethylthiazole kinase</fullName>
        <ecNumber evidence="11">2.7.1.50</ecNumber>
    </recommendedName>
    <alternativeName>
        <fullName evidence="11">4-methyl-5-beta-hydroxyethylthiazole kinase</fullName>
        <shortName evidence="11">TH kinase</shortName>
        <shortName evidence="11">Thz kinase</shortName>
    </alternativeName>
</protein>
<name>A0A7U7PWA3_9STAP</name>
<dbReference type="SUPFAM" id="SSF53613">
    <property type="entry name" value="Ribokinase-like"/>
    <property type="match status" value="1"/>
</dbReference>
<dbReference type="GO" id="GO:0004417">
    <property type="term" value="F:hydroxyethylthiazole kinase activity"/>
    <property type="evidence" value="ECO:0007669"/>
    <property type="project" value="UniProtKB-UniRule"/>
</dbReference>
<evidence type="ECO:0000256" key="11">
    <source>
        <dbReference type="HAMAP-Rule" id="MF_00228"/>
    </source>
</evidence>
<evidence type="ECO:0000256" key="7">
    <source>
        <dbReference type="ARBA" id="ARBA00022777"/>
    </source>
</evidence>
<dbReference type="AlphaFoldDB" id="A0A7U7PWA3"/>
<comment type="caution">
    <text evidence="12">The sequence shown here is derived from an EMBL/GenBank/DDBJ whole genome shotgun (WGS) entry which is preliminary data.</text>
</comment>
<reference evidence="12 13" key="1">
    <citation type="submission" date="2015-04" db="EMBL/GenBank/DDBJ databases">
        <authorList>
            <person name="Cao L."/>
            <person name="Gao C.H."/>
        </authorList>
    </citation>
    <scope>NUCLEOTIDE SEQUENCE [LARGE SCALE GENOMIC DNA]</scope>
    <source>
        <strain evidence="12 13">SH3</strain>
    </source>
</reference>
<dbReference type="NCBIfam" id="TIGR00694">
    <property type="entry name" value="thiM"/>
    <property type="match status" value="1"/>
</dbReference>
<evidence type="ECO:0000313" key="13">
    <source>
        <dbReference type="Proteomes" id="UP000236509"/>
    </source>
</evidence>
<keyword evidence="9 11" id="KW-0460">Magnesium</keyword>
<dbReference type="EC" id="2.7.1.50" evidence="11"/>
<evidence type="ECO:0000256" key="3">
    <source>
        <dbReference type="ARBA" id="ARBA00004868"/>
    </source>
</evidence>
<dbReference type="CDD" id="cd01170">
    <property type="entry name" value="THZ_kinase"/>
    <property type="match status" value="1"/>
</dbReference>
<dbReference type="Proteomes" id="UP000236509">
    <property type="component" value="Unassembled WGS sequence"/>
</dbReference>
<evidence type="ECO:0000256" key="2">
    <source>
        <dbReference type="ARBA" id="ARBA00001946"/>
    </source>
</evidence>
<keyword evidence="4 11" id="KW-0808">Transferase</keyword>
<organism evidence="12 13">
    <name type="scientific">Staphylococcus argenteus</name>
    <dbReference type="NCBI Taxonomy" id="985002"/>
    <lineage>
        <taxon>Bacteria</taxon>
        <taxon>Bacillati</taxon>
        <taxon>Bacillota</taxon>
        <taxon>Bacilli</taxon>
        <taxon>Bacillales</taxon>
        <taxon>Staphylococcaceae</taxon>
        <taxon>Staphylococcus</taxon>
    </lineage>
</organism>
<proteinExistence type="inferred from homology"/>
<dbReference type="GO" id="GO:0009229">
    <property type="term" value="P:thiamine diphosphate biosynthetic process"/>
    <property type="evidence" value="ECO:0007669"/>
    <property type="project" value="UniProtKB-UniRule"/>
</dbReference>
<dbReference type="InterPro" id="IPR000417">
    <property type="entry name" value="Hyethyz_kinase"/>
</dbReference>
<feature type="binding site" evidence="11">
    <location>
        <position position="116"/>
    </location>
    <ligand>
        <name>ATP</name>
        <dbReference type="ChEBI" id="CHEBI:30616"/>
    </ligand>
</feature>
<dbReference type="UniPathway" id="UPA00060">
    <property type="reaction ID" value="UER00139"/>
</dbReference>
<evidence type="ECO:0000256" key="9">
    <source>
        <dbReference type="ARBA" id="ARBA00022842"/>
    </source>
</evidence>
<keyword evidence="5 11" id="KW-0479">Metal-binding</keyword>
<evidence type="ECO:0000256" key="8">
    <source>
        <dbReference type="ARBA" id="ARBA00022840"/>
    </source>
</evidence>
<evidence type="ECO:0000256" key="4">
    <source>
        <dbReference type="ARBA" id="ARBA00022679"/>
    </source>
</evidence>
<keyword evidence="7 11" id="KW-0418">Kinase</keyword>
<dbReference type="InterPro" id="IPR029056">
    <property type="entry name" value="Ribokinase-like"/>
</dbReference>
<comment type="catalytic activity">
    <reaction evidence="1 11">
        <text>5-(2-hydroxyethyl)-4-methylthiazole + ATP = 4-methyl-5-(2-phosphooxyethyl)-thiazole + ADP + H(+)</text>
        <dbReference type="Rhea" id="RHEA:24212"/>
        <dbReference type="ChEBI" id="CHEBI:15378"/>
        <dbReference type="ChEBI" id="CHEBI:17957"/>
        <dbReference type="ChEBI" id="CHEBI:30616"/>
        <dbReference type="ChEBI" id="CHEBI:58296"/>
        <dbReference type="ChEBI" id="CHEBI:456216"/>
        <dbReference type="EC" id="2.7.1.50"/>
    </reaction>
</comment>
<feature type="binding site" evidence="11">
    <location>
        <position position="188"/>
    </location>
    <ligand>
        <name>substrate</name>
    </ligand>
</feature>
<evidence type="ECO:0000256" key="10">
    <source>
        <dbReference type="ARBA" id="ARBA00022977"/>
    </source>
</evidence>
<keyword evidence="10 11" id="KW-0784">Thiamine biosynthesis</keyword>
<dbReference type="PIRSF" id="PIRSF000513">
    <property type="entry name" value="Thz_kinase"/>
    <property type="match status" value="1"/>
</dbReference>
<dbReference type="Pfam" id="PF02110">
    <property type="entry name" value="HK"/>
    <property type="match status" value="1"/>
</dbReference>
<feature type="binding site" evidence="11">
    <location>
        <position position="40"/>
    </location>
    <ligand>
        <name>substrate</name>
    </ligand>
</feature>
<evidence type="ECO:0000256" key="5">
    <source>
        <dbReference type="ARBA" id="ARBA00022723"/>
    </source>
</evidence>
<feature type="binding site" evidence="11">
    <location>
        <position position="161"/>
    </location>
    <ligand>
        <name>ATP</name>
        <dbReference type="ChEBI" id="CHEBI:30616"/>
    </ligand>
</feature>
<dbReference type="HAMAP" id="MF_00228">
    <property type="entry name" value="Thz_kinase"/>
    <property type="match status" value="1"/>
</dbReference>
<accession>A0A7U7PWA3</accession>
<dbReference type="GO" id="GO:0000287">
    <property type="term" value="F:magnesium ion binding"/>
    <property type="evidence" value="ECO:0007669"/>
    <property type="project" value="UniProtKB-UniRule"/>
</dbReference>
<sequence>MMKYLDKIRNEQPLTICYTNDVVKNFTANGLLSIGASPAMSEAPEEAEEFYKVAQALLINIGTLTAQNEQDIIAIAQTANELGLPIVFDPVAVGASTYRKQFCKLLLQSANVSVIKGNASEILALIDDTATMKGTDSDNNLDAVAIAKKAYEAYKTAIVVTGEQDVIVQDGKVVMLSNGSPLLTKVTGAGCLLGGVIAGFLFRDTKPDIDALIEAVSVFNIAAELATENENCNGPGTFSSILLDTLYHLDNMTYQQWIHIEEVE</sequence>
<comment type="similarity">
    <text evidence="11">Belongs to the Thz kinase family.</text>
</comment>
<evidence type="ECO:0000313" key="12">
    <source>
        <dbReference type="EMBL" id="CRI12146.1"/>
    </source>
</evidence>
<evidence type="ECO:0000256" key="6">
    <source>
        <dbReference type="ARBA" id="ARBA00022741"/>
    </source>
</evidence>